<dbReference type="Proteomes" id="UP000675664">
    <property type="component" value="Unassembled WGS sequence"/>
</dbReference>
<evidence type="ECO:0000313" key="2">
    <source>
        <dbReference type="Proteomes" id="UP000675664"/>
    </source>
</evidence>
<reference evidence="1" key="1">
    <citation type="submission" date="2021-04" db="EMBL/GenBank/DDBJ databases">
        <title>Sinoanaerobacter chloroacetimidivorans sp. nov., an obligate anaerobic bacterium isolated from anaerobic sludge.</title>
        <authorList>
            <person name="Bao Y."/>
        </authorList>
    </citation>
    <scope>NUCLEOTIDE SEQUENCE</scope>
    <source>
        <strain evidence="1">BAD-6</strain>
    </source>
</reference>
<reference evidence="1" key="2">
    <citation type="submission" date="2021-04" db="EMBL/GenBank/DDBJ databases">
        <authorList>
            <person name="Liu J."/>
        </authorList>
    </citation>
    <scope>NUCLEOTIDE SEQUENCE</scope>
    <source>
        <strain evidence="1">BAD-6</strain>
    </source>
</reference>
<proteinExistence type="predicted"/>
<keyword evidence="2" id="KW-1185">Reference proteome</keyword>
<accession>A0A8J7VZX1</accession>
<dbReference type="RefSeq" id="WP_227017174.1">
    <property type="nucleotide sequence ID" value="NZ_JAGSND010000002.1"/>
</dbReference>
<evidence type="ECO:0000313" key="1">
    <source>
        <dbReference type="EMBL" id="MBR0597043.1"/>
    </source>
</evidence>
<protein>
    <submittedName>
        <fullName evidence="1">Uncharacterized protein</fullName>
    </submittedName>
</protein>
<organism evidence="1 2">
    <name type="scientific">Sinanaerobacter chloroacetimidivorans</name>
    <dbReference type="NCBI Taxonomy" id="2818044"/>
    <lineage>
        <taxon>Bacteria</taxon>
        <taxon>Bacillati</taxon>
        <taxon>Bacillota</taxon>
        <taxon>Clostridia</taxon>
        <taxon>Peptostreptococcales</taxon>
        <taxon>Anaerovoracaceae</taxon>
        <taxon>Sinanaerobacter</taxon>
    </lineage>
</organism>
<dbReference type="EMBL" id="JAGSND010000002">
    <property type="protein sequence ID" value="MBR0597043.1"/>
    <property type="molecule type" value="Genomic_DNA"/>
</dbReference>
<sequence length="225" mass="26634">MSKRRVVINDRDLDILRICFRFRCAFIYSLAVLGGYSSDNYAEKRIAKLTRYGYLKKEKIYTRYPNLITVTTKGMALIDSKIKTYDMRTANAFHEAYISVAAAYFKLKYGLNMDDLITERDQFALIGSRGRFRQDKKPDLVIPIWNTCVEVELTPKSRERLSQKIYNNRIYGKQIWVVRDANKALQKQINESRNKYSESKYWDSDVEILTIEEIERTVREFENKQ</sequence>
<gene>
    <name evidence="1" type="ORF">KCX82_04080</name>
</gene>
<comment type="caution">
    <text evidence="1">The sequence shown here is derived from an EMBL/GenBank/DDBJ whole genome shotgun (WGS) entry which is preliminary data.</text>
</comment>
<dbReference type="AlphaFoldDB" id="A0A8J7VZX1"/>
<name>A0A8J7VZX1_9FIRM</name>